<dbReference type="InterPro" id="IPR007816">
    <property type="entry name" value="ResB-like_domain"/>
</dbReference>
<evidence type="ECO:0000256" key="3">
    <source>
        <dbReference type="ARBA" id="ARBA00022748"/>
    </source>
</evidence>
<dbReference type="AlphaFoldDB" id="A0A7K3M318"/>
<dbReference type="GO" id="GO:0017004">
    <property type="term" value="P:cytochrome complex assembly"/>
    <property type="evidence" value="ECO:0007669"/>
    <property type="project" value="UniProtKB-KW"/>
</dbReference>
<comment type="caution">
    <text evidence="9">The sequence shown here is derived from an EMBL/GenBank/DDBJ whole genome shotgun (WGS) entry which is preliminary data.</text>
</comment>
<proteinExistence type="predicted"/>
<feature type="region of interest" description="Disordered" evidence="6">
    <location>
        <begin position="1"/>
        <end position="48"/>
    </location>
</feature>
<dbReference type="PANTHER" id="PTHR31566">
    <property type="entry name" value="CYTOCHROME C BIOGENESIS PROTEIN CCS1, CHLOROPLASTIC"/>
    <property type="match status" value="1"/>
</dbReference>
<feature type="transmembrane region" description="Helical" evidence="7">
    <location>
        <begin position="217"/>
        <end position="238"/>
    </location>
</feature>
<dbReference type="InterPro" id="IPR023494">
    <property type="entry name" value="Cyt_c_bgen_Ccs1/CcsB/ResB"/>
</dbReference>
<keyword evidence="3" id="KW-0201">Cytochrome c-type biogenesis</keyword>
<keyword evidence="2 7" id="KW-0812">Transmembrane</keyword>
<protein>
    <submittedName>
        <fullName evidence="9">Cytochrome c biogenesis protein ResB</fullName>
    </submittedName>
</protein>
<evidence type="ECO:0000256" key="4">
    <source>
        <dbReference type="ARBA" id="ARBA00022989"/>
    </source>
</evidence>
<accession>A0A7K3M318</accession>
<organism evidence="9 10">
    <name type="scientific">Phytoactinopolyspora mesophila</name>
    <dbReference type="NCBI Taxonomy" id="2650750"/>
    <lineage>
        <taxon>Bacteria</taxon>
        <taxon>Bacillati</taxon>
        <taxon>Actinomycetota</taxon>
        <taxon>Actinomycetes</taxon>
        <taxon>Jiangellales</taxon>
        <taxon>Jiangellaceae</taxon>
        <taxon>Phytoactinopolyspora</taxon>
    </lineage>
</organism>
<reference evidence="9 10" key="1">
    <citation type="submission" date="2019-11" db="EMBL/GenBank/DDBJ databases">
        <authorList>
            <person name="Li X.-J."/>
            <person name="Feng X.-M."/>
        </authorList>
    </citation>
    <scope>NUCLEOTIDE SEQUENCE [LARGE SCALE GENOMIC DNA]</scope>
    <source>
        <strain evidence="9 10">XMNu-373</strain>
    </source>
</reference>
<evidence type="ECO:0000313" key="9">
    <source>
        <dbReference type="EMBL" id="NDL57704.1"/>
    </source>
</evidence>
<evidence type="ECO:0000256" key="7">
    <source>
        <dbReference type="SAM" id="Phobius"/>
    </source>
</evidence>
<evidence type="ECO:0000256" key="6">
    <source>
        <dbReference type="SAM" id="MobiDB-lite"/>
    </source>
</evidence>
<name>A0A7K3M318_9ACTN</name>
<feature type="domain" description="ResB-like" evidence="8">
    <location>
        <begin position="67"/>
        <end position="543"/>
    </location>
</feature>
<dbReference type="Proteomes" id="UP000460435">
    <property type="component" value="Unassembled WGS sequence"/>
</dbReference>
<keyword evidence="10" id="KW-1185">Reference proteome</keyword>
<feature type="transmembrane region" description="Helical" evidence="7">
    <location>
        <begin position="489"/>
        <end position="507"/>
    </location>
</feature>
<keyword evidence="5 7" id="KW-0472">Membrane</keyword>
<keyword evidence="4 7" id="KW-1133">Transmembrane helix</keyword>
<evidence type="ECO:0000256" key="2">
    <source>
        <dbReference type="ARBA" id="ARBA00022692"/>
    </source>
</evidence>
<dbReference type="RefSeq" id="WP_162450376.1">
    <property type="nucleotide sequence ID" value="NZ_WLZY01000003.1"/>
</dbReference>
<feature type="transmembrane region" description="Helical" evidence="7">
    <location>
        <begin position="69"/>
        <end position="87"/>
    </location>
</feature>
<evidence type="ECO:0000256" key="5">
    <source>
        <dbReference type="ARBA" id="ARBA00023136"/>
    </source>
</evidence>
<dbReference type="GO" id="GO:0016020">
    <property type="term" value="C:membrane"/>
    <property type="evidence" value="ECO:0007669"/>
    <property type="project" value="UniProtKB-SubCell"/>
</dbReference>
<dbReference type="Pfam" id="PF05140">
    <property type="entry name" value="ResB"/>
    <property type="match status" value="1"/>
</dbReference>
<gene>
    <name evidence="9" type="ORF">F7O44_11525</name>
</gene>
<evidence type="ECO:0000313" key="10">
    <source>
        <dbReference type="Proteomes" id="UP000460435"/>
    </source>
</evidence>
<evidence type="ECO:0000256" key="1">
    <source>
        <dbReference type="ARBA" id="ARBA00004141"/>
    </source>
</evidence>
<dbReference type="EMBL" id="WLZY01000003">
    <property type="protein sequence ID" value="NDL57704.1"/>
    <property type="molecule type" value="Genomic_DNA"/>
</dbReference>
<sequence>MTERSDIAAPGGPEPDAERQRGSYPHDQQPWGASPGGSEPVREPRSRPPALNTVEFARWAWRQFTSMRVALILLFLLAIAAIPGSIIPQTGVDPLQVRDFRARHPELSEWLDRLSMFDVFAAPWFAAIYLALLISLVGCILPRSWQHWKAMRARPPRAPRRLSRMPVHRSIVVEHDPEEVLEAARAELRGRRFRVSRRDGSDSVDGEAGHLRETGNLVFHLSLVVVLLAVALGGLFGYRGTVLVPEGTGFANSVVQYDNLSSGPMFEPSDLPPFSLEVEQFAMEFIDSGPHLGLPDNYEATVSFVPEPGAEPEPRTIRVNEPLNVDGTLVHILNPGYAPAITVRSADGDILAEGPVPFLPQDDNFTSTGVVKVPVAADTGPDIGIEGIFLPTAYIDELGMRSIFPEPRLPELYLTAYYGDLGLNDGTPQSIYRLNQDGLEQFEVDDEPFRAGLGVGETVELPDEAGFITFDGYVTWVNLQVSRNSGKEIALIGALLAVAGLSVSLYIRRRRVWVRAVPGSEGRTVVEVAGLHRSDGGNLEDEVNAITDGVQRRLDPERSSGET</sequence>
<evidence type="ECO:0000259" key="8">
    <source>
        <dbReference type="Pfam" id="PF05140"/>
    </source>
</evidence>
<dbReference type="PANTHER" id="PTHR31566:SF0">
    <property type="entry name" value="CYTOCHROME C BIOGENESIS PROTEIN CCS1, CHLOROPLASTIC"/>
    <property type="match status" value="1"/>
</dbReference>
<comment type="subcellular location">
    <subcellularLocation>
        <location evidence="1">Membrane</location>
        <topology evidence="1">Multi-pass membrane protein</topology>
    </subcellularLocation>
</comment>
<feature type="transmembrane region" description="Helical" evidence="7">
    <location>
        <begin position="121"/>
        <end position="142"/>
    </location>
</feature>